<accession>A0AAP0JPK1</accession>
<keyword evidence="2" id="KW-1185">Reference proteome</keyword>
<dbReference type="EMBL" id="JBBNAE010000003">
    <property type="protein sequence ID" value="KAK9137450.1"/>
    <property type="molecule type" value="Genomic_DNA"/>
</dbReference>
<sequence length="85" mass="9663">MREIRGNRGLTHLFIGEFEDEENYVNFDTPPKFDDDNQGFIEDMVVFRDEGLVVMNIQMSTSSQVQAMVNDATVIQCSVEVVAKT</sequence>
<organism evidence="1 2">
    <name type="scientific">Stephania japonica</name>
    <dbReference type="NCBI Taxonomy" id="461633"/>
    <lineage>
        <taxon>Eukaryota</taxon>
        <taxon>Viridiplantae</taxon>
        <taxon>Streptophyta</taxon>
        <taxon>Embryophyta</taxon>
        <taxon>Tracheophyta</taxon>
        <taxon>Spermatophyta</taxon>
        <taxon>Magnoliopsida</taxon>
        <taxon>Ranunculales</taxon>
        <taxon>Menispermaceae</taxon>
        <taxon>Menispermoideae</taxon>
        <taxon>Cissampelideae</taxon>
        <taxon>Stephania</taxon>
    </lineage>
</organism>
<comment type="caution">
    <text evidence="1">The sequence shown here is derived from an EMBL/GenBank/DDBJ whole genome shotgun (WGS) entry which is preliminary data.</text>
</comment>
<proteinExistence type="predicted"/>
<reference evidence="1 2" key="1">
    <citation type="submission" date="2024-01" db="EMBL/GenBank/DDBJ databases">
        <title>Genome assemblies of Stephania.</title>
        <authorList>
            <person name="Yang L."/>
        </authorList>
    </citation>
    <scope>NUCLEOTIDE SEQUENCE [LARGE SCALE GENOMIC DNA]</scope>
    <source>
        <strain evidence="1">QJT</strain>
        <tissue evidence="1">Leaf</tissue>
    </source>
</reference>
<name>A0AAP0JPK1_9MAGN</name>
<dbReference type="AlphaFoldDB" id="A0AAP0JPK1"/>
<dbReference type="Proteomes" id="UP001417504">
    <property type="component" value="Unassembled WGS sequence"/>
</dbReference>
<evidence type="ECO:0000313" key="2">
    <source>
        <dbReference type="Proteomes" id="UP001417504"/>
    </source>
</evidence>
<gene>
    <name evidence="1" type="ORF">Sjap_008044</name>
</gene>
<evidence type="ECO:0000313" key="1">
    <source>
        <dbReference type="EMBL" id="KAK9137450.1"/>
    </source>
</evidence>
<protein>
    <submittedName>
        <fullName evidence="1">Uncharacterized protein</fullName>
    </submittedName>
</protein>